<evidence type="ECO:0000313" key="8">
    <source>
        <dbReference type="Proteomes" id="UP001432062"/>
    </source>
</evidence>
<keyword evidence="8" id="KW-1185">Reference proteome</keyword>
<comment type="similarity">
    <text evidence="2 6">Belongs to the enoyl-CoA hydratase/isomerase family.</text>
</comment>
<comment type="function">
    <text evidence="1">Could possibly oxidize fatty acids using specific components.</text>
</comment>
<dbReference type="InterPro" id="IPR029045">
    <property type="entry name" value="ClpP/crotonase-like_dom_sf"/>
</dbReference>
<dbReference type="CDD" id="cd06558">
    <property type="entry name" value="crotonase-like"/>
    <property type="match status" value="1"/>
</dbReference>
<dbReference type="InterPro" id="IPR018376">
    <property type="entry name" value="Enoyl-CoA_hyd/isom_CS"/>
</dbReference>
<dbReference type="PANTHER" id="PTHR11941">
    <property type="entry name" value="ENOYL-COA HYDRATASE-RELATED"/>
    <property type="match status" value="1"/>
</dbReference>
<dbReference type="PROSITE" id="PS00166">
    <property type="entry name" value="ENOYL_COA_HYDRATASE"/>
    <property type="match status" value="1"/>
</dbReference>
<dbReference type="Proteomes" id="UP001432062">
    <property type="component" value="Chromosome"/>
</dbReference>
<dbReference type="InterPro" id="IPR001753">
    <property type="entry name" value="Enoyl-CoA_hydra/iso"/>
</dbReference>
<comment type="catalytic activity">
    <reaction evidence="4">
        <text>a (3S)-3-hydroxyacyl-CoA = a (2E)-enoyl-CoA + H2O</text>
        <dbReference type="Rhea" id="RHEA:16105"/>
        <dbReference type="ChEBI" id="CHEBI:15377"/>
        <dbReference type="ChEBI" id="CHEBI:57318"/>
        <dbReference type="ChEBI" id="CHEBI:58856"/>
        <dbReference type="EC" id="4.2.1.17"/>
    </reaction>
</comment>
<keyword evidence="3" id="KW-0276">Fatty acid metabolism</keyword>
<reference evidence="7" key="1">
    <citation type="submission" date="2022-10" db="EMBL/GenBank/DDBJ databases">
        <title>The complete genomes of actinobacterial strains from the NBC collection.</title>
        <authorList>
            <person name="Joergensen T.S."/>
            <person name="Alvarez Arevalo M."/>
            <person name="Sterndorff E.B."/>
            <person name="Faurdal D."/>
            <person name="Vuksanovic O."/>
            <person name="Mourched A.-S."/>
            <person name="Charusanti P."/>
            <person name="Shaw S."/>
            <person name="Blin K."/>
            <person name="Weber T."/>
        </authorList>
    </citation>
    <scope>NUCLEOTIDE SEQUENCE</scope>
    <source>
        <strain evidence="7">NBC_01482</strain>
    </source>
</reference>
<evidence type="ECO:0000256" key="5">
    <source>
        <dbReference type="ARBA" id="ARBA00023717"/>
    </source>
</evidence>
<protein>
    <submittedName>
        <fullName evidence="7">Enoyl-CoA hydratase/isomerase family protein</fullName>
    </submittedName>
</protein>
<evidence type="ECO:0000313" key="7">
    <source>
        <dbReference type="EMBL" id="WUV45649.1"/>
    </source>
</evidence>
<name>A0ABZ1YV77_9NOCA</name>
<dbReference type="PANTHER" id="PTHR11941:SF54">
    <property type="entry name" value="ENOYL-COA HYDRATASE, MITOCHONDRIAL"/>
    <property type="match status" value="1"/>
</dbReference>
<dbReference type="Pfam" id="PF00378">
    <property type="entry name" value="ECH_1"/>
    <property type="match status" value="1"/>
</dbReference>
<dbReference type="SUPFAM" id="SSF52096">
    <property type="entry name" value="ClpP/crotonase"/>
    <property type="match status" value="1"/>
</dbReference>
<keyword evidence="3" id="KW-0443">Lipid metabolism</keyword>
<evidence type="ECO:0000256" key="4">
    <source>
        <dbReference type="ARBA" id="ARBA00023709"/>
    </source>
</evidence>
<dbReference type="RefSeq" id="WP_329409076.1">
    <property type="nucleotide sequence ID" value="NZ_CP109441.1"/>
</dbReference>
<accession>A0ABZ1YV77</accession>
<evidence type="ECO:0000256" key="2">
    <source>
        <dbReference type="ARBA" id="ARBA00005254"/>
    </source>
</evidence>
<gene>
    <name evidence="7" type="ORF">OG563_42265</name>
</gene>
<sequence>MTTEDVVTRASTDDRIRVERHGGVAVLTLNRPDRLNALDTATADHLVAVLDSLRHDDEVRALVIAGAGRGFCAGADLAEIESMGSAYEFRAFVQRLTESFALLQSYPKPSVAAIHGFALGGGLELALACDLRVAEAGAKLGLPEMKLGVLPGAGGTQRLPRLVPAGIAKQMILTGDPIDAERGYQVGLINTVADSGETLSAALESAHTLASGAPRALAAGKRLIDRAAGDLDAAISEERETVSVLYTSADRAEGLRAFRDRRPGRFTGQ</sequence>
<organism evidence="7 8">
    <name type="scientific">Nocardia vinacea</name>
    <dbReference type="NCBI Taxonomy" id="96468"/>
    <lineage>
        <taxon>Bacteria</taxon>
        <taxon>Bacillati</taxon>
        <taxon>Actinomycetota</taxon>
        <taxon>Actinomycetes</taxon>
        <taxon>Mycobacteriales</taxon>
        <taxon>Nocardiaceae</taxon>
        <taxon>Nocardia</taxon>
    </lineage>
</organism>
<proteinExistence type="inferred from homology"/>
<evidence type="ECO:0000256" key="1">
    <source>
        <dbReference type="ARBA" id="ARBA00002994"/>
    </source>
</evidence>
<dbReference type="Gene3D" id="3.90.226.10">
    <property type="entry name" value="2-enoyl-CoA Hydratase, Chain A, domain 1"/>
    <property type="match status" value="1"/>
</dbReference>
<dbReference type="EMBL" id="CP109441">
    <property type="protein sequence ID" value="WUV45649.1"/>
    <property type="molecule type" value="Genomic_DNA"/>
</dbReference>
<comment type="catalytic activity">
    <reaction evidence="5">
        <text>a 4-saturated-(3S)-3-hydroxyacyl-CoA = a (3E)-enoyl-CoA + H2O</text>
        <dbReference type="Rhea" id="RHEA:20724"/>
        <dbReference type="ChEBI" id="CHEBI:15377"/>
        <dbReference type="ChEBI" id="CHEBI:58521"/>
        <dbReference type="ChEBI" id="CHEBI:137480"/>
        <dbReference type="EC" id="4.2.1.17"/>
    </reaction>
</comment>
<evidence type="ECO:0000256" key="3">
    <source>
        <dbReference type="ARBA" id="ARBA00022832"/>
    </source>
</evidence>
<evidence type="ECO:0000256" key="6">
    <source>
        <dbReference type="RuleBase" id="RU003707"/>
    </source>
</evidence>